<gene>
    <name evidence="2" type="ORF">SAMN05444337_1408</name>
</gene>
<feature type="domain" description="PKD-like" evidence="1">
    <location>
        <begin position="688"/>
        <end position="774"/>
    </location>
</feature>
<feature type="domain" description="PKD-like" evidence="1">
    <location>
        <begin position="883"/>
        <end position="974"/>
    </location>
</feature>
<dbReference type="Pfam" id="PF19406">
    <property type="entry name" value="PKD_5"/>
    <property type="match status" value="3"/>
</dbReference>
<feature type="non-terminal residue" evidence="2">
    <location>
        <position position="1233"/>
    </location>
</feature>
<feature type="domain" description="PKD-like" evidence="1">
    <location>
        <begin position="783"/>
        <end position="874"/>
    </location>
</feature>
<dbReference type="Proteomes" id="UP000184232">
    <property type="component" value="Unassembled WGS sequence"/>
</dbReference>
<dbReference type="InterPro" id="IPR035986">
    <property type="entry name" value="PKD_dom_sf"/>
</dbReference>
<dbReference type="EMBL" id="FQZH01000002">
    <property type="protein sequence ID" value="SHJ16319.1"/>
    <property type="molecule type" value="Genomic_DNA"/>
</dbReference>
<evidence type="ECO:0000259" key="1">
    <source>
        <dbReference type="Pfam" id="PF19406"/>
    </source>
</evidence>
<keyword evidence="3" id="KW-1185">Reference proteome</keyword>
<dbReference type="RefSeq" id="WP_143146198.1">
    <property type="nucleotide sequence ID" value="NZ_FQZH01000002.1"/>
</dbReference>
<protein>
    <recommendedName>
        <fullName evidence="1">PKD-like domain-containing protein</fullName>
    </recommendedName>
</protein>
<dbReference type="STRING" id="683124.SAMN05444337_1408"/>
<dbReference type="Gene3D" id="2.60.40.2700">
    <property type="match status" value="2"/>
</dbReference>
<name>A0A1M6H295_9FLAO</name>
<dbReference type="SUPFAM" id="SSF49299">
    <property type="entry name" value="PKD domain"/>
    <property type="match status" value="1"/>
</dbReference>
<dbReference type="OrthoDB" id="678019at2"/>
<evidence type="ECO:0000313" key="3">
    <source>
        <dbReference type="Proteomes" id="UP000184232"/>
    </source>
</evidence>
<proteinExistence type="predicted"/>
<dbReference type="InterPro" id="IPR013783">
    <property type="entry name" value="Ig-like_fold"/>
</dbReference>
<sequence>MGKFYKILLLSCFFALTSFNLYSQQINLIRFNNSASYTPGSGVSVIINPTGVFDLNNQFILELSNPGGVFTTPTVLNTLNEFYVPAINGVLPNGLAAGTYKLRVRSTNPVLSVETNSFNVINGSAIQVPKALSAITANSNFINCINCSNEFTIFGSLNRSDIATVGSTGGNGINLPQRDISICNYDNNFSYTINLVSKIDVPTPSITTTPIAHTNGIFSLPTNLGIGTYIFEIQKSNVNSTSIYSIVFLFHGNATSLGNSSSEQICVNENVTFAIDKTITGIGRNYYGSKYTIDFGDGTVNEYTHAQLLELITIDHTYTSVSCNEPNGSYLIKKDLFNKGLNNTCATYTVNGNGVSKNVNTSSPPTANFEIPEKQCINTNIFAQNTTIPGSYGTNGCLNDVLYYWYYKRPNETSFTLVPANSPWINSTFDLTIPATTVTIPGCWEIKLLAVNPDFCQIVSEMIKTIKIEATPTPTFTNTPQSPICAGTSVLFTNTSNILNIPCQEPVYSWSVTPVTGTPATSTGYQFIAPTNTSSQNANILFTQPGSYSVVLNVTNSCGTFSSTPQIIEVFGDPTVSFNPNTLTICDTAPAGYTIDFSQVGTTPTYSVAPYAPTNFTWTVSGPGVTPADYSFVGGTNANSQYPQINFTAYKTYIITVQVNGNCAGSNQASFTFTLKEMPTITNTNLTQTICTGGTTSPINLTSSMASGTIFNWVVTATNGITGFTTPGTGNTIPGATLVNPSNTSGTVTYTVTPSNNGCVGTPIDFVITVNPSPLVPAQTLSVCSGNAFTVSLSNNPPSVILPLGTTFTWTVTSPVGITGASNQTTPVSSIGQTLVNTTNAPIDVIYTITASTGSAPSICTSNFTLTVTVNPRPQIPNQTLSVCSGNAFNLSLSNNPPSIILPSGTTYTWTVTAPAGITGASNQNTPISNIGQTLLNSTSNPINVVYNITATSGSGSSVCTNNFTLTVTVNPAPSATISGNASVCQNSNSAVITFTGLNGVAPYTFTYSINGGANQTITTISGNSVTLTAPTSSLGTFDYCLLSVVDSSTSSCLNTSNSCVSVIVNPLPTVSTQPTTTQSICVGGTIAPLTVAYTGGVGTPTYQWYSNTTNSNTGGTLIAGATNASYTPAAFTAAGTYYFYATITLSGNGCGSTTSDTAEVIVVADPIVDTQALATQTLCQNSTPTDLTITVSGGIGTFAYQWYSNTTNSTTGGTLIPGATNATFTPPTATVG</sequence>
<dbReference type="AlphaFoldDB" id="A0A1M6H295"/>
<organism evidence="2 3">
    <name type="scientific">Flavobacterium haoranii</name>
    <dbReference type="NCBI Taxonomy" id="683124"/>
    <lineage>
        <taxon>Bacteria</taxon>
        <taxon>Pseudomonadati</taxon>
        <taxon>Bacteroidota</taxon>
        <taxon>Flavobacteriia</taxon>
        <taxon>Flavobacteriales</taxon>
        <taxon>Flavobacteriaceae</taxon>
        <taxon>Flavobacterium</taxon>
    </lineage>
</organism>
<accession>A0A1M6H295</accession>
<dbReference type="InterPro" id="IPR045828">
    <property type="entry name" value="PKD_Bacteroidetes"/>
</dbReference>
<evidence type="ECO:0000313" key="2">
    <source>
        <dbReference type="EMBL" id="SHJ16319.1"/>
    </source>
</evidence>
<reference evidence="3" key="1">
    <citation type="submission" date="2016-11" db="EMBL/GenBank/DDBJ databases">
        <authorList>
            <person name="Varghese N."/>
            <person name="Submissions S."/>
        </authorList>
    </citation>
    <scope>NUCLEOTIDE SEQUENCE [LARGE SCALE GENOMIC DNA]</scope>
    <source>
        <strain evidence="3">DSM 22807</strain>
    </source>
</reference>
<dbReference type="Gene3D" id="2.60.40.10">
    <property type="entry name" value="Immunoglobulins"/>
    <property type="match status" value="2"/>
</dbReference>